<name>W9RQP6_9ROSA</name>
<reference evidence="2" key="1">
    <citation type="submission" date="2013-01" db="EMBL/GenBank/DDBJ databases">
        <title>Draft Genome Sequence of a Mulberry Tree, Morus notabilis C.K. Schneid.</title>
        <authorList>
            <person name="He N."/>
            <person name="Zhao S."/>
        </authorList>
    </citation>
    <scope>NUCLEOTIDE SEQUENCE</scope>
</reference>
<gene>
    <name evidence="1" type="ORF">L484_011270</name>
</gene>
<dbReference type="Proteomes" id="UP000030645">
    <property type="component" value="Unassembled WGS sequence"/>
</dbReference>
<sequence length="60" mass="6871">MWWAMLEKILGKKRGICFQSPTDRKISKPSAAEMALHGSVSPPKSSDTSLRRFYWVVFGR</sequence>
<evidence type="ECO:0000313" key="1">
    <source>
        <dbReference type="EMBL" id="EXC04078.1"/>
    </source>
</evidence>
<proteinExistence type="predicted"/>
<accession>W9RQP6</accession>
<dbReference type="AlphaFoldDB" id="W9RQP6"/>
<keyword evidence="2" id="KW-1185">Reference proteome</keyword>
<organism evidence="1 2">
    <name type="scientific">Morus notabilis</name>
    <dbReference type="NCBI Taxonomy" id="981085"/>
    <lineage>
        <taxon>Eukaryota</taxon>
        <taxon>Viridiplantae</taxon>
        <taxon>Streptophyta</taxon>
        <taxon>Embryophyta</taxon>
        <taxon>Tracheophyta</taxon>
        <taxon>Spermatophyta</taxon>
        <taxon>Magnoliopsida</taxon>
        <taxon>eudicotyledons</taxon>
        <taxon>Gunneridae</taxon>
        <taxon>Pentapetalae</taxon>
        <taxon>rosids</taxon>
        <taxon>fabids</taxon>
        <taxon>Rosales</taxon>
        <taxon>Moraceae</taxon>
        <taxon>Moreae</taxon>
        <taxon>Morus</taxon>
    </lineage>
</organism>
<protein>
    <submittedName>
        <fullName evidence="1">Uncharacterized protein</fullName>
    </submittedName>
</protein>
<dbReference type="EMBL" id="KE345432">
    <property type="protein sequence ID" value="EXC04078.1"/>
    <property type="molecule type" value="Genomic_DNA"/>
</dbReference>
<evidence type="ECO:0000313" key="2">
    <source>
        <dbReference type="Proteomes" id="UP000030645"/>
    </source>
</evidence>